<dbReference type="PANTHER" id="PTHR46566">
    <property type="entry name" value="1-PHOSPHOFRUCTOKINASE-RELATED"/>
    <property type="match status" value="1"/>
</dbReference>
<keyword evidence="2 6" id="KW-0808">Transferase</keyword>
<evidence type="ECO:0000256" key="6">
    <source>
        <dbReference type="PIRNR" id="PIRNR000535"/>
    </source>
</evidence>
<proteinExistence type="inferred from homology"/>
<dbReference type="GO" id="GO:0009024">
    <property type="term" value="F:tagatose-6-phosphate kinase activity"/>
    <property type="evidence" value="ECO:0007669"/>
    <property type="project" value="UniProtKB-EC"/>
</dbReference>
<comment type="pathway">
    <text evidence="6">Carbohydrate metabolism; D-tagatose 6-phosphate degradation; D-glyceraldehyde 3-phosphate and glycerone phosphate from D-tagatose 6-phosphate: step 1/2.</text>
</comment>
<evidence type="ECO:0000256" key="4">
    <source>
        <dbReference type="ARBA" id="ARBA00022777"/>
    </source>
</evidence>
<dbReference type="EC" id="2.7.1.144" evidence="6"/>
<gene>
    <name evidence="8" type="ORF">EDC37_101130</name>
</gene>
<dbReference type="CDD" id="cd01164">
    <property type="entry name" value="FruK_PfkB_like"/>
    <property type="match status" value="1"/>
</dbReference>
<organism evidence="8 9">
    <name type="scientific">Pectinatus cerevisiiphilus</name>
    <dbReference type="NCBI Taxonomy" id="86956"/>
    <lineage>
        <taxon>Bacteria</taxon>
        <taxon>Bacillati</taxon>
        <taxon>Bacillota</taxon>
        <taxon>Negativicutes</taxon>
        <taxon>Selenomonadales</taxon>
        <taxon>Selenomonadaceae</taxon>
        <taxon>Pectinatus</taxon>
    </lineage>
</organism>
<dbReference type="EMBL" id="SMAA01000001">
    <property type="protein sequence ID" value="TCS81959.1"/>
    <property type="molecule type" value="Genomic_DNA"/>
</dbReference>
<dbReference type="GO" id="GO:0044281">
    <property type="term" value="P:small molecule metabolic process"/>
    <property type="evidence" value="ECO:0007669"/>
    <property type="project" value="UniProtKB-ARBA"/>
</dbReference>
<dbReference type="Proteomes" id="UP000295188">
    <property type="component" value="Unassembled WGS sequence"/>
</dbReference>
<feature type="domain" description="Carbohydrate kinase PfkB" evidence="7">
    <location>
        <begin position="4"/>
        <end position="271"/>
    </location>
</feature>
<dbReference type="GO" id="GO:0005829">
    <property type="term" value="C:cytosol"/>
    <property type="evidence" value="ECO:0007669"/>
    <property type="project" value="TreeGrafter"/>
</dbReference>
<accession>A0A4R3KG26</accession>
<dbReference type="GO" id="GO:0005524">
    <property type="term" value="F:ATP binding"/>
    <property type="evidence" value="ECO:0007669"/>
    <property type="project" value="UniProtKB-KW"/>
</dbReference>
<keyword evidence="6" id="KW-0423">Lactose metabolism</keyword>
<dbReference type="GO" id="GO:2001059">
    <property type="term" value="P:D-tagatose 6-phosphate catabolic process"/>
    <property type="evidence" value="ECO:0007669"/>
    <property type="project" value="UniProtKB-UniPathway"/>
</dbReference>
<dbReference type="FunFam" id="3.40.1190.20:FF:000001">
    <property type="entry name" value="Phosphofructokinase"/>
    <property type="match status" value="1"/>
</dbReference>
<dbReference type="GO" id="GO:0008443">
    <property type="term" value="F:phosphofructokinase activity"/>
    <property type="evidence" value="ECO:0007669"/>
    <property type="project" value="UniProtKB-ARBA"/>
</dbReference>
<evidence type="ECO:0000256" key="5">
    <source>
        <dbReference type="ARBA" id="ARBA00022840"/>
    </source>
</evidence>
<dbReference type="InterPro" id="IPR017583">
    <property type="entry name" value="Tagatose/fructose_Pkinase"/>
</dbReference>
<evidence type="ECO:0000259" key="7">
    <source>
        <dbReference type="Pfam" id="PF00294"/>
    </source>
</evidence>
<dbReference type="SUPFAM" id="SSF53613">
    <property type="entry name" value="Ribokinase-like"/>
    <property type="match status" value="1"/>
</dbReference>
<name>A0A4R3KG26_9FIRM</name>
<comment type="caution">
    <text evidence="8">The sequence shown here is derived from an EMBL/GenBank/DDBJ whole genome shotgun (WGS) entry which is preliminary data.</text>
</comment>
<keyword evidence="4 8" id="KW-0418">Kinase</keyword>
<keyword evidence="3 6" id="KW-0547">Nucleotide-binding</keyword>
<dbReference type="GO" id="GO:0005988">
    <property type="term" value="P:lactose metabolic process"/>
    <property type="evidence" value="ECO:0007669"/>
    <property type="project" value="UniProtKB-KW"/>
</dbReference>
<dbReference type="NCBIfam" id="TIGR03168">
    <property type="entry name" value="1-PFK"/>
    <property type="match status" value="1"/>
</dbReference>
<comment type="catalytic activity">
    <reaction evidence="6">
        <text>D-tagatofuranose 6-phosphate + ATP = D-tagatofuranose 1,6-bisphosphate + ADP + H(+)</text>
        <dbReference type="Rhea" id="RHEA:12420"/>
        <dbReference type="ChEBI" id="CHEBI:15378"/>
        <dbReference type="ChEBI" id="CHEBI:30616"/>
        <dbReference type="ChEBI" id="CHEBI:58694"/>
        <dbReference type="ChEBI" id="CHEBI:58695"/>
        <dbReference type="ChEBI" id="CHEBI:456216"/>
        <dbReference type="EC" id="2.7.1.144"/>
    </reaction>
</comment>
<dbReference type="PIRSF" id="PIRSF000535">
    <property type="entry name" value="1PFK/6PFK/LacC"/>
    <property type="match status" value="1"/>
</dbReference>
<evidence type="ECO:0000313" key="8">
    <source>
        <dbReference type="EMBL" id="TCS81959.1"/>
    </source>
</evidence>
<protein>
    <recommendedName>
        <fullName evidence="6">Tagatose-6-phosphate kinase</fullName>
        <ecNumber evidence="6">2.7.1.144</ecNumber>
    </recommendedName>
</protein>
<dbReference type="GO" id="GO:0016052">
    <property type="term" value="P:carbohydrate catabolic process"/>
    <property type="evidence" value="ECO:0007669"/>
    <property type="project" value="UniProtKB-ARBA"/>
</dbReference>
<reference evidence="8 9" key="1">
    <citation type="submission" date="2019-03" db="EMBL/GenBank/DDBJ databases">
        <title>Genomic Encyclopedia of Type Strains, Phase IV (KMG-IV): sequencing the most valuable type-strain genomes for metagenomic binning, comparative biology and taxonomic classification.</title>
        <authorList>
            <person name="Goeker M."/>
        </authorList>
    </citation>
    <scope>NUCLEOTIDE SEQUENCE [LARGE SCALE GENOMIC DNA]</scope>
    <source>
        <strain evidence="8 9">DSM 20467</strain>
    </source>
</reference>
<comment type="similarity">
    <text evidence="6">Belongs to the carbohydrate kinase PfkB family. LacC subfamily.</text>
</comment>
<keyword evidence="9" id="KW-1185">Reference proteome</keyword>
<dbReference type="PANTHER" id="PTHR46566:SF2">
    <property type="entry name" value="ATP-DEPENDENT 6-PHOSPHOFRUCTOKINASE ISOZYME 2"/>
    <property type="match status" value="1"/>
</dbReference>
<evidence type="ECO:0000256" key="1">
    <source>
        <dbReference type="ARBA" id="ARBA00005380"/>
    </source>
</evidence>
<comment type="similarity">
    <text evidence="1">Belongs to the carbohydrate kinase pfkB family.</text>
</comment>
<dbReference type="UniPathway" id="UPA00704">
    <property type="reaction ID" value="UER00715"/>
</dbReference>
<dbReference type="InterPro" id="IPR029056">
    <property type="entry name" value="Ribokinase-like"/>
</dbReference>
<keyword evidence="5 6" id="KW-0067">ATP-binding</keyword>
<dbReference type="InterPro" id="IPR011611">
    <property type="entry name" value="PfkB_dom"/>
</dbReference>
<evidence type="ECO:0000256" key="3">
    <source>
        <dbReference type="ARBA" id="ARBA00022741"/>
    </source>
</evidence>
<sequence length="299" mass="32397">MDKIYTVKNLLYGGVARADSVNNTAGGKGIHVANVITNIGEECLLTGFVGGKTGEFIQKRLNERKIEHEFVCVETETRTCINIMTPDGKQTEILEPGSFIEQAQQQLFLRKYKQLLQRAEVVVASGSLPVNVSSDFYGVLGSFANEAGKKFLLDTSGDALQKSIFCKPYLVKPNLAEAEKFTGCSIKDVYTAAKAVHALQRNVTVPVISMGKDGAVISYENNVYHVLPPQIPLVNAVGSGDAFVAGMAIGFYRKDSIENIIRLACACGTANAMEAESGCVKKANVEKLLEKIVIKKLNI</sequence>
<dbReference type="Gene3D" id="3.40.1190.20">
    <property type="match status" value="1"/>
</dbReference>
<dbReference type="Pfam" id="PF00294">
    <property type="entry name" value="PfkB"/>
    <property type="match status" value="1"/>
</dbReference>
<evidence type="ECO:0000256" key="2">
    <source>
        <dbReference type="ARBA" id="ARBA00022679"/>
    </source>
</evidence>
<dbReference type="AlphaFoldDB" id="A0A4R3KG26"/>
<evidence type="ECO:0000313" key="9">
    <source>
        <dbReference type="Proteomes" id="UP000295188"/>
    </source>
</evidence>